<feature type="compositionally biased region" description="Polar residues" evidence="2">
    <location>
        <begin position="885"/>
        <end position="900"/>
    </location>
</feature>
<feature type="coiled-coil region" evidence="1">
    <location>
        <begin position="347"/>
        <end position="374"/>
    </location>
</feature>
<feature type="region of interest" description="Disordered" evidence="2">
    <location>
        <begin position="1"/>
        <end position="29"/>
    </location>
</feature>
<gene>
    <name evidence="3" type="ORF">PPENT_87.1.T0910126</name>
</gene>
<proteinExistence type="predicted"/>
<evidence type="ECO:0000313" key="3">
    <source>
        <dbReference type="EMBL" id="CAD8188411.1"/>
    </source>
</evidence>
<accession>A0A8S1WHG2</accession>
<name>A0A8S1WHG2_9CILI</name>
<dbReference type="OrthoDB" id="299560at2759"/>
<dbReference type="AlphaFoldDB" id="A0A8S1WHG2"/>
<keyword evidence="1" id="KW-0175">Coiled coil</keyword>
<feature type="region of interest" description="Disordered" evidence="2">
    <location>
        <begin position="233"/>
        <end position="267"/>
    </location>
</feature>
<evidence type="ECO:0000256" key="1">
    <source>
        <dbReference type="SAM" id="Coils"/>
    </source>
</evidence>
<feature type="region of interest" description="Disordered" evidence="2">
    <location>
        <begin position="884"/>
        <end position="910"/>
    </location>
</feature>
<evidence type="ECO:0000256" key="2">
    <source>
        <dbReference type="SAM" id="MobiDB-lite"/>
    </source>
</evidence>
<feature type="region of interest" description="Disordered" evidence="2">
    <location>
        <begin position="590"/>
        <end position="622"/>
    </location>
</feature>
<comment type="caution">
    <text evidence="3">The sequence shown here is derived from an EMBL/GenBank/DDBJ whole genome shotgun (WGS) entry which is preliminary data.</text>
</comment>
<keyword evidence="4" id="KW-1185">Reference proteome</keyword>
<reference evidence="3" key="1">
    <citation type="submission" date="2021-01" db="EMBL/GenBank/DDBJ databases">
        <authorList>
            <consortium name="Genoscope - CEA"/>
            <person name="William W."/>
        </authorList>
    </citation>
    <scope>NUCLEOTIDE SEQUENCE</scope>
</reference>
<dbReference type="Proteomes" id="UP000689195">
    <property type="component" value="Unassembled WGS sequence"/>
</dbReference>
<protein>
    <submittedName>
        <fullName evidence="3">Uncharacterized protein</fullName>
    </submittedName>
</protein>
<evidence type="ECO:0000313" key="4">
    <source>
        <dbReference type="Proteomes" id="UP000689195"/>
    </source>
</evidence>
<sequence>MFSNPFFKNSGASSPKNNVQSTQQRPSVQDIMNKYKYNPSERVSHVDEQILGSLNESSNFLNEQSRHDKMFLNPIQPQFDLDPPPKKDVIARLTFGEENKKFESQKLQNQRLLNENDLFDDMSHLKDKVLNMLERYSVTLKAPEQQNKRNTIKHQLELDANQVAQEYSQIVDKFNNPDLSAISIADSTIPVYKEQQLTQMFNLVEEFLTKFKNISQVQQEKSQLLRSRINAGESQLQPQSNKAKESEKQFTFQSNQSSKHSSQAVKNKAQAQFAQSITVGQSNLNYQQSFQKTNGSQQQSPTKTSSFQSVHNTIPTYEQKSIPAQQPITQLDMTVYTQFPKMEDSFYDQKQMSIQRINMKLQTLKQKLQQELQKENMPYTQKILNQMISSLQEIINTQDYQLVKTIIFRIEQGIQQLSNNKEGSINLYKYINKALINSKMKTDLFTQRASMPVHAQPEQRNSSTTMSSLNTYQTPAKIENGNAKFTQKVDIDRNFEKKERDQRHLEEHNIYFDQRLSNLNKPDIIKPKQQSYENQINLTIQIYQLYQLQIEQQLTQMFNLVEEFLTKFKNISQVQQEKSQLLRSRINAGESQLQPQSNKAKESEKQFTFQSNQSSKHSSQAVKNKAQAQFAQSITVGQSNLNYQQSFQKTNGSQQQSPTKTSSFQSVHNTIPTYEQKSIPAQQPITQLDMTVYTQFPKMEDSFYDQKQMSIQRINMKLQTLKQKLQQELQKENMPYTQKILNQMISSLQEIINTQDYQLVKTIIFRIEQGIQQLSNNKEGSINLYKYINKALINSKMKTDLFTQRASMPVHAQPEQRNSSTTMSSLNTYQTPAKIENGNAKFTQKVDIDRNFEKKERDQRHLEEHNIYFDQRLSNLNKPDIIKPKQQSYENQVISSNSGYESRGSVNYEKKQEDHKTYSQDARLSYQLQFESRPSINIEQRYSSNEPKNIYYATEYQRKTEQSSFQEFQKFNYERRSEVQRPSENALRLSDMQRPSEQTIKRLFFDSALTQKNKLPSNHPGRNIMVSDLYEEYVKIGGDMQKFIQQQFDRC</sequence>
<feature type="compositionally biased region" description="Polar residues" evidence="2">
    <location>
        <begin position="249"/>
        <end position="267"/>
    </location>
</feature>
<feature type="compositionally biased region" description="Polar residues" evidence="2">
    <location>
        <begin position="606"/>
        <end position="622"/>
    </location>
</feature>
<feature type="compositionally biased region" description="Polar residues" evidence="2">
    <location>
        <begin position="1"/>
        <end position="27"/>
    </location>
</feature>
<feature type="coiled-coil region" evidence="1">
    <location>
        <begin position="704"/>
        <end position="731"/>
    </location>
</feature>
<dbReference type="EMBL" id="CAJJDO010000091">
    <property type="protein sequence ID" value="CAD8188411.1"/>
    <property type="molecule type" value="Genomic_DNA"/>
</dbReference>
<organism evidence="3 4">
    <name type="scientific">Paramecium pentaurelia</name>
    <dbReference type="NCBI Taxonomy" id="43138"/>
    <lineage>
        <taxon>Eukaryota</taxon>
        <taxon>Sar</taxon>
        <taxon>Alveolata</taxon>
        <taxon>Ciliophora</taxon>
        <taxon>Intramacronucleata</taxon>
        <taxon>Oligohymenophorea</taxon>
        <taxon>Peniculida</taxon>
        <taxon>Parameciidae</taxon>
        <taxon>Paramecium</taxon>
    </lineage>
</organism>